<gene>
    <name evidence="2" type="ORF">EBB_10650</name>
</gene>
<accession>A0ABR9DCZ9</accession>
<keyword evidence="3" id="KW-1185">Reference proteome</keyword>
<organism evidence="2 3">
    <name type="scientific">Methylomonas fluvii</name>
    <dbReference type="NCBI Taxonomy" id="1854564"/>
    <lineage>
        <taxon>Bacteria</taxon>
        <taxon>Pseudomonadati</taxon>
        <taxon>Pseudomonadota</taxon>
        <taxon>Gammaproteobacteria</taxon>
        <taxon>Methylococcales</taxon>
        <taxon>Methylococcaceae</taxon>
        <taxon>Methylomonas</taxon>
    </lineage>
</organism>
<evidence type="ECO:0000259" key="1">
    <source>
        <dbReference type="Pfam" id="PF07693"/>
    </source>
</evidence>
<dbReference type="Pfam" id="PF07693">
    <property type="entry name" value="KAP_NTPase"/>
    <property type="match status" value="1"/>
</dbReference>
<evidence type="ECO:0000313" key="2">
    <source>
        <dbReference type="EMBL" id="MBD9360980.1"/>
    </source>
</evidence>
<dbReference type="InterPro" id="IPR011646">
    <property type="entry name" value="KAP_P-loop"/>
</dbReference>
<dbReference type="SUPFAM" id="SSF52540">
    <property type="entry name" value="P-loop containing nucleoside triphosphate hydrolases"/>
    <property type="match status" value="1"/>
</dbReference>
<sequence>MIKTCDAPKGIAINGYWGSGKTSALLQLHKELTGVLPNDTNKPSKPGMTPIWFEAWRHQNEALPIVALLHEIRTKLGAWNKFRNNAEKLSTITLTGILGAFDETLKAASGGVMSPALSKIPEIAAQWEKDNYHNKLASQHLSQLLEEAIDQALGKDKNNPDRKLVIFIDDLDRCMPDTALKLLEGIKVYLNLRNCVVIFGMDQRQIENSLRKALNLKDGSNDGDHHAREYLEKICQDIYHLPIPDKQQKSAYLYDLLKNLDLSCTPKQQRTHLDELKRILDNYDCLPANPRKIKALANRLATVFRKLPMLPAMVSTTTPNALISKGLKVEYGLLTVTAIIYTFHRSLNEQLAQNPTYISTLIGYANNPPPPLATPDPIFEPMRSLVPSFNGTADLPVNPSDSHVFRLHRLLIDLGTVIEAEIKPFLNL</sequence>
<feature type="domain" description="KAP NTPase" evidence="1">
    <location>
        <begin position="8"/>
        <end position="303"/>
    </location>
</feature>
<evidence type="ECO:0000313" key="3">
    <source>
        <dbReference type="Proteomes" id="UP000641152"/>
    </source>
</evidence>
<protein>
    <recommendedName>
        <fullName evidence="1">KAP NTPase domain-containing protein</fullName>
    </recommendedName>
</protein>
<dbReference type="PANTHER" id="PTHR22674">
    <property type="entry name" value="NTPASE, KAP FAMILY P-LOOP DOMAIN-CONTAINING 1"/>
    <property type="match status" value="1"/>
</dbReference>
<dbReference type="EMBL" id="JACXST010000002">
    <property type="protein sequence ID" value="MBD9360980.1"/>
    <property type="molecule type" value="Genomic_DNA"/>
</dbReference>
<reference evidence="2 3" key="1">
    <citation type="submission" date="2020-09" db="EMBL/GenBank/DDBJ databases">
        <title>Methylomonas albis sp. nov. and Methylomonas fluvii sp. nov.: Two cold-adapted methanotrophs from the River Elbe and an amended description of Methylovulum psychrotolerans strain Eb1.</title>
        <authorList>
            <person name="Bussmann I.K."/>
            <person name="Klings K.-W."/>
            <person name="Warnstedt J."/>
            <person name="Hoppert M."/>
            <person name="Saborowski A."/>
            <person name="Horn F."/>
            <person name="Liebner S."/>
        </authorList>
    </citation>
    <scope>NUCLEOTIDE SEQUENCE [LARGE SCALE GENOMIC DNA]</scope>
    <source>
        <strain evidence="2 3">EbB</strain>
    </source>
</reference>
<dbReference type="Proteomes" id="UP000641152">
    <property type="component" value="Unassembled WGS sequence"/>
</dbReference>
<name>A0ABR9DCZ9_9GAMM</name>
<proteinExistence type="predicted"/>
<comment type="caution">
    <text evidence="2">The sequence shown here is derived from an EMBL/GenBank/DDBJ whole genome shotgun (WGS) entry which is preliminary data.</text>
</comment>
<dbReference type="Gene3D" id="3.40.50.300">
    <property type="entry name" value="P-loop containing nucleotide triphosphate hydrolases"/>
    <property type="match status" value="1"/>
</dbReference>
<dbReference type="InterPro" id="IPR027417">
    <property type="entry name" value="P-loop_NTPase"/>
</dbReference>
<dbReference type="InterPro" id="IPR052754">
    <property type="entry name" value="NTPase_KAP_P-loop"/>
</dbReference>
<dbReference type="PANTHER" id="PTHR22674:SF6">
    <property type="entry name" value="NTPASE KAP FAMILY P-LOOP DOMAIN-CONTAINING PROTEIN 1"/>
    <property type="match status" value="1"/>
</dbReference>